<keyword evidence="3" id="KW-1185">Reference proteome</keyword>
<dbReference type="InterPro" id="IPR054261">
    <property type="entry name" value="DUF6992"/>
</dbReference>
<keyword evidence="1" id="KW-1133">Transmembrane helix</keyword>
<comment type="caution">
    <text evidence="2">The sequence shown here is derived from an EMBL/GenBank/DDBJ whole genome shotgun (WGS) entry which is preliminary data.</text>
</comment>
<evidence type="ECO:0000256" key="1">
    <source>
        <dbReference type="SAM" id="Phobius"/>
    </source>
</evidence>
<proteinExistence type="predicted"/>
<feature type="transmembrane region" description="Helical" evidence="1">
    <location>
        <begin position="106"/>
        <end position="127"/>
    </location>
</feature>
<feature type="transmembrane region" description="Helical" evidence="1">
    <location>
        <begin position="12"/>
        <end position="30"/>
    </location>
</feature>
<accession>A0ABU8DNK9</accession>
<reference evidence="2 3" key="1">
    <citation type="submission" date="2024-03" db="EMBL/GenBank/DDBJ databases">
        <title>Draft genome sequence of Klenkia sp. LSe6-5.</title>
        <authorList>
            <person name="Duangmal K."/>
            <person name="Chantavorakit T."/>
        </authorList>
    </citation>
    <scope>NUCLEOTIDE SEQUENCE [LARGE SCALE GENOMIC DNA]</scope>
    <source>
        <strain evidence="2 3">LSe6-5</strain>
    </source>
</reference>
<name>A0ABU8DNK9_9ACTN</name>
<dbReference type="Pfam" id="PF22503">
    <property type="entry name" value="DUF6992"/>
    <property type="match status" value="1"/>
</dbReference>
<gene>
    <name evidence="2" type="ORF">TEK04_00675</name>
</gene>
<evidence type="ECO:0008006" key="4">
    <source>
        <dbReference type="Google" id="ProtNLM"/>
    </source>
</evidence>
<protein>
    <recommendedName>
        <fullName evidence="4">DUF4267 domain-containing protein</fullName>
    </recommendedName>
</protein>
<feature type="transmembrane region" description="Helical" evidence="1">
    <location>
        <begin position="70"/>
        <end position="94"/>
    </location>
</feature>
<dbReference type="Proteomes" id="UP001361570">
    <property type="component" value="Unassembled WGS sequence"/>
</dbReference>
<dbReference type="RefSeq" id="WP_336402357.1">
    <property type="nucleotide sequence ID" value="NZ_JBAPLU010000001.1"/>
</dbReference>
<evidence type="ECO:0000313" key="3">
    <source>
        <dbReference type="Proteomes" id="UP001361570"/>
    </source>
</evidence>
<dbReference type="EMBL" id="JBAPLU010000001">
    <property type="protein sequence ID" value="MEI4270225.1"/>
    <property type="molecule type" value="Genomic_DNA"/>
</dbReference>
<evidence type="ECO:0000313" key="2">
    <source>
        <dbReference type="EMBL" id="MEI4270225.1"/>
    </source>
</evidence>
<sequence length="135" mass="13978">MDPAAVETRVTTVLGAWAAGSVIVGAALPTSPRLRGFGRQTAAWGAVDGAIAAVGTRNRRRRGPTDPARLRRVLVVNAVLDVGYVAAGLVLLRGTPWTTDRWRGDGAAVVVQGTFLLALDATAAAALRPALLRGD</sequence>
<keyword evidence="1" id="KW-0472">Membrane</keyword>
<organism evidence="2 3">
    <name type="scientific">Klenkia sesuvii</name>
    <dbReference type="NCBI Taxonomy" id="3103137"/>
    <lineage>
        <taxon>Bacteria</taxon>
        <taxon>Bacillati</taxon>
        <taxon>Actinomycetota</taxon>
        <taxon>Actinomycetes</taxon>
        <taxon>Geodermatophilales</taxon>
        <taxon>Geodermatophilaceae</taxon>
        <taxon>Klenkia</taxon>
    </lineage>
</organism>
<keyword evidence="1" id="KW-0812">Transmembrane</keyword>